<dbReference type="InterPro" id="IPR043129">
    <property type="entry name" value="ATPase_NBD"/>
</dbReference>
<name>A0ABP7P3X8_9SPHI</name>
<protein>
    <submittedName>
        <fullName evidence="1">ATPase</fullName>
    </submittedName>
</protein>
<evidence type="ECO:0000313" key="1">
    <source>
        <dbReference type="EMBL" id="GAA3959268.1"/>
    </source>
</evidence>
<organism evidence="1 2">
    <name type="scientific">Pedobacter ginsengiterrae</name>
    <dbReference type="NCBI Taxonomy" id="871696"/>
    <lineage>
        <taxon>Bacteria</taxon>
        <taxon>Pseudomonadati</taxon>
        <taxon>Bacteroidota</taxon>
        <taxon>Sphingobacteriia</taxon>
        <taxon>Sphingobacteriales</taxon>
        <taxon>Sphingobacteriaceae</taxon>
        <taxon>Pedobacter</taxon>
    </lineage>
</organism>
<reference evidence="2" key="1">
    <citation type="journal article" date="2019" name="Int. J. Syst. Evol. Microbiol.">
        <title>The Global Catalogue of Microorganisms (GCM) 10K type strain sequencing project: providing services to taxonomists for standard genome sequencing and annotation.</title>
        <authorList>
            <consortium name="The Broad Institute Genomics Platform"/>
            <consortium name="The Broad Institute Genome Sequencing Center for Infectious Disease"/>
            <person name="Wu L."/>
            <person name="Ma J."/>
        </authorList>
    </citation>
    <scope>NUCLEOTIDE SEQUENCE [LARGE SCALE GENOMIC DNA]</scope>
    <source>
        <strain evidence="2">JCM 17338</strain>
    </source>
</reference>
<dbReference type="Gene3D" id="3.30.420.40">
    <property type="match status" value="2"/>
</dbReference>
<dbReference type="PANTHER" id="PTHR43190:SF3">
    <property type="entry name" value="N-ACETYL-D-GLUCOSAMINE KINASE"/>
    <property type="match status" value="1"/>
</dbReference>
<accession>A0ABP7P3X8</accession>
<dbReference type="RefSeq" id="WP_344765678.1">
    <property type="nucleotide sequence ID" value="NZ_BAABAK010000004.1"/>
</dbReference>
<evidence type="ECO:0000313" key="2">
    <source>
        <dbReference type="Proteomes" id="UP001501081"/>
    </source>
</evidence>
<sequence length="287" mass="32129">MILVADSGSSKTDWMGYFNGETIKFNTQGINPYFLNEQEISRIISKNEVIAPLAKEVKEIYFFGAGCSSPDKHEVVSNGLSAVFTNAFISVEHDLLGSVYATCGDSEGLNCILGTGSNICYFDGKKIQDGHHGLGYVLGDEGSGTFFGKKVLLSYLYKKMPAELESEFKKTFPAEKEQIITNVYQKPFPNIYLASFSRFLANNYEHPFIHDILKKGFQEFVDTNIKDYPNHKAVPCHFVGSIAYYYQDVLKSVLEENGITTGKILQKPIEDLFNFILQKEGVVKQAI</sequence>
<dbReference type="Proteomes" id="UP001501081">
    <property type="component" value="Unassembled WGS sequence"/>
</dbReference>
<dbReference type="InterPro" id="IPR052519">
    <property type="entry name" value="Euk-type_GlcNAc_Kinase"/>
</dbReference>
<keyword evidence="2" id="KW-1185">Reference proteome</keyword>
<dbReference type="SUPFAM" id="SSF53067">
    <property type="entry name" value="Actin-like ATPase domain"/>
    <property type="match status" value="2"/>
</dbReference>
<dbReference type="Gene3D" id="1.10.720.160">
    <property type="match status" value="1"/>
</dbReference>
<gene>
    <name evidence="1" type="ORF">GCM10022246_10920</name>
</gene>
<comment type="caution">
    <text evidence="1">The sequence shown here is derived from an EMBL/GenBank/DDBJ whole genome shotgun (WGS) entry which is preliminary data.</text>
</comment>
<dbReference type="PANTHER" id="PTHR43190">
    <property type="entry name" value="N-ACETYL-D-GLUCOSAMINE KINASE"/>
    <property type="match status" value="1"/>
</dbReference>
<proteinExistence type="predicted"/>
<dbReference type="CDD" id="cd24079">
    <property type="entry name" value="ASKHA_NBD_PG1100-like"/>
    <property type="match status" value="1"/>
</dbReference>
<dbReference type="EMBL" id="BAABAK010000004">
    <property type="protein sequence ID" value="GAA3959268.1"/>
    <property type="molecule type" value="Genomic_DNA"/>
</dbReference>